<feature type="region of interest" description="Disordered" evidence="1">
    <location>
        <begin position="182"/>
        <end position="225"/>
    </location>
</feature>
<dbReference type="PANTHER" id="PTHR33939:SF1">
    <property type="entry name" value="DUF4371 DOMAIN-CONTAINING PROTEIN"/>
    <property type="match status" value="1"/>
</dbReference>
<dbReference type="Proteomes" id="UP000037510">
    <property type="component" value="Unassembled WGS sequence"/>
</dbReference>
<feature type="compositionally biased region" description="Low complexity" evidence="1">
    <location>
        <begin position="185"/>
        <end position="200"/>
    </location>
</feature>
<protein>
    <recommendedName>
        <fullName evidence="4">Tc1-like transposase DDE domain-containing protein</fullName>
    </recommendedName>
</protein>
<accession>A0A0L7K3A3</accession>
<feature type="compositionally biased region" description="Low complexity" evidence="1">
    <location>
        <begin position="35"/>
        <end position="49"/>
    </location>
</feature>
<keyword evidence="3" id="KW-1185">Reference proteome</keyword>
<gene>
    <name evidence="2" type="ORF">OBRU01_24715</name>
</gene>
<comment type="caution">
    <text evidence="2">The sequence shown here is derived from an EMBL/GenBank/DDBJ whole genome shotgun (WGS) entry which is preliminary data.</text>
</comment>
<dbReference type="GO" id="GO:0003676">
    <property type="term" value="F:nucleic acid binding"/>
    <property type="evidence" value="ECO:0007669"/>
    <property type="project" value="InterPro"/>
</dbReference>
<evidence type="ECO:0008006" key="4">
    <source>
        <dbReference type="Google" id="ProtNLM"/>
    </source>
</evidence>
<evidence type="ECO:0000256" key="1">
    <source>
        <dbReference type="SAM" id="MobiDB-lite"/>
    </source>
</evidence>
<dbReference type="EMBL" id="JTDY01012366">
    <property type="protein sequence ID" value="KOB52285.1"/>
    <property type="molecule type" value="Genomic_DNA"/>
</dbReference>
<proteinExistence type="predicted"/>
<dbReference type="Gene3D" id="3.30.420.10">
    <property type="entry name" value="Ribonuclease H-like superfamily/Ribonuclease H"/>
    <property type="match status" value="1"/>
</dbReference>
<name>A0A0L7K3A3_OPEBR</name>
<feature type="non-terminal residue" evidence="2">
    <location>
        <position position="1"/>
    </location>
</feature>
<feature type="region of interest" description="Disordered" evidence="1">
    <location>
        <begin position="25"/>
        <end position="57"/>
    </location>
</feature>
<evidence type="ECO:0000313" key="2">
    <source>
        <dbReference type="EMBL" id="KOB52285.1"/>
    </source>
</evidence>
<organism evidence="2 3">
    <name type="scientific">Operophtera brumata</name>
    <name type="common">Winter moth</name>
    <name type="synonym">Phalaena brumata</name>
    <dbReference type="NCBI Taxonomy" id="104452"/>
    <lineage>
        <taxon>Eukaryota</taxon>
        <taxon>Metazoa</taxon>
        <taxon>Ecdysozoa</taxon>
        <taxon>Arthropoda</taxon>
        <taxon>Hexapoda</taxon>
        <taxon>Insecta</taxon>
        <taxon>Pterygota</taxon>
        <taxon>Neoptera</taxon>
        <taxon>Endopterygota</taxon>
        <taxon>Lepidoptera</taxon>
        <taxon>Glossata</taxon>
        <taxon>Ditrysia</taxon>
        <taxon>Geometroidea</taxon>
        <taxon>Geometridae</taxon>
        <taxon>Larentiinae</taxon>
        <taxon>Operophtera</taxon>
    </lineage>
</organism>
<sequence>CPTYSGEGNISQSAQFTTVADRVEEEAGDNQRTNIITSHPTSPISSTHSLFPSPDSSPNPLEYHINSRSTTVTPISVDVEQEAECLDLVPTIGTKRARFNFTIEMNKFIWRTYLVTTNLEKQTKKFLDKLYTEFTDKYPDIKITKQKIAAQRRDILKNKLLPIETLEEIKCEVAQILQTPSDSLQQTHTTNTTNPITPQTSDSTTHSILTNMRPPTTKSGKSRQRLQWTKEINKELLKCYYIVTNNETNLTGYRPQLRNKFIETYPDLNFITEQRLADQIRLIIHSNYLQPTERENIKRQLTEDNVFLQTQPINNTRRIRRSQNHTNQNESNIDNSFNNLQEETTTQTLNNNSNTLNNNISSNYPTTITETFTEIDGNRNGVDASPNFEFLNLVKATKPSKLRYVIDELALEHGHEVIRLPHYDCQYNTIELIWAQIKGHAARNNTEPPFSAAIMMTLLQTASAEVTTEDWRKVVAKTKKIILQDFERDVRIDNINVQYENIRFSRVDSIIIIITSGFVEALDSYVMQTNIENELIISLSADSSDEDDNTNNSSDSSTE</sequence>
<dbReference type="InterPro" id="IPR036397">
    <property type="entry name" value="RNaseH_sf"/>
</dbReference>
<feature type="non-terminal residue" evidence="2">
    <location>
        <position position="559"/>
    </location>
</feature>
<feature type="compositionally biased region" description="Polar residues" evidence="1">
    <location>
        <begin position="201"/>
        <end position="219"/>
    </location>
</feature>
<reference evidence="2 3" key="1">
    <citation type="journal article" date="2015" name="Genome Biol. Evol.">
        <title>The genome of winter moth (Operophtera brumata) provides a genomic perspective on sexual dimorphism and phenology.</title>
        <authorList>
            <person name="Derks M.F."/>
            <person name="Smit S."/>
            <person name="Salis L."/>
            <person name="Schijlen E."/>
            <person name="Bossers A."/>
            <person name="Mateman C."/>
            <person name="Pijl A.S."/>
            <person name="de Ridder D."/>
            <person name="Groenen M.A."/>
            <person name="Visser M.E."/>
            <person name="Megens H.J."/>
        </authorList>
    </citation>
    <scope>NUCLEOTIDE SEQUENCE [LARGE SCALE GENOMIC DNA]</scope>
    <source>
        <strain evidence="2">WM2013NL</strain>
        <tissue evidence="2">Head and thorax</tissue>
    </source>
</reference>
<dbReference type="PANTHER" id="PTHR33939">
    <property type="entry name" value="PROTEIN CBG22215"/>
    <property type="match status" value="1"/>
</dbReference>
<evidence type="ECO:0000313" key="3">
    <source>
        <dbReference type="Proteomes" id="UP000037510"/>
    </source>
</evidence>
<dbReference type="AlphaFoldDB" id="A0A0L7K3A3"/>